<protein>
    <submittedName>
        <fullName evidence="2">Uncharacterized protein</fullName>
    </submittedName>
</protein>
<dbReference type="Proteomes" id="UP000050525">
    <property type="component" value="Unassembled WGS sequence"/>
</dbReference>
<name>A0A151MQC7_ALLMI</name>
<dbReference type="EMBL" id="AKHW03005461">
    <property type="protein sequence ID" value="KYO26746.1"/>
    <property type="molecule type" value="Genomic_DNA"/>
</dbReference>
<sequence length="84" mass="9946">MYCHYIRTCREKERQLSTPQQLQDKESGADAGRQVRTIERPDFKTGNNDNSHQLRIATGSGLDPISHDYIIWLLYQNRKEMHWV</sequence>
<organism evidence="2 3">
    <name type="scientific">Alligator mississippiensis</name>
    <name type="common">American alligator</name>
    <dbReference type="NCBI Taxonomy" id="8496"/>
    <lineage>
        <taxon>Eukaryota</taxon>
        <taxon>Metazoa</taxon>
        <taxon>Chordata</taxon>
        <taxon>Craniata</taxon>
        <taxon>Vertebrata</taxon>
        <taxon>Euteleostomi</taxon>
        <taxon>Archelosauria</taxon>
        <taxon>Archosauria</taxon>
        <taxon>Crocodylia</taxon>
        <taxon>Alligatoridae</taxon>
        <taxon>Alligatorinae</taxon>
        <taxon>Alligator</taxon>
    </lineage>
</organism>
<evidence type="ECO:0000313" key="3">
    <source>
        <dbReference type="Proteomes" id="UP000050525"/>
    </source>
</evidence>
<proteinExistence type="predicted"/>
<evidence type="ECO:0000256" key="1">
    <source>
        <dbReference type="SAM" id="MobiDB-lite"/>
    </source>
</evidence>
<feature type="region of interest" description="Disordered" evidence="1">
    <location>
        <begin position="14"/>
        <end position="52"/>
    </location>
</feature>
<accession>A0A151MQC7</accession>
<evidence type="ECO:0000313" key="2">
    <source>
        <dbReference type="EMBL" id="KYO26746.1"/>
    </source>
</evidence>
<keyword evidence="3" id="KW-1185">Reference proteome</keyword>
<reference evidence="2 3" key="1">
    <citation type="journal article" date="2012" name="Genome Biol.">
        <title>Sequencing three crocodilian genomes to illuminate the evolution of archosaurs and amniotes.</title>
        <authorList>
            <person name="St John J.A."/>
            <person name="Braun E.L."/>
            <person name="Isberg S.R."/>
            <person name="Miles L.G."/>
            <person name="Chong A.Y."/>
            <person name="Gongora J."/>
            <person name="Dalzell P."/>
            <person name="Moran C."/>
            <person name="Bed'hom B."/>
            <person name="Abzhanov A."/>
            <person name="Burgess S.C."/>
            <person name="Cooksey A.M."/>
            <person name="Castoe T.A."/>
            <person name="Crawford N.G."/>
            <person name="Densmore L.D."/>
            <person name="Drew J.C."/>
            <person name="Edwards S.V."/>
            <person name="Faircloth B.C."/>
            <person name="Fujita M.K."/>
            <person name="Greenwold M.J."/>
            <person name="Hoffmann F.G."/>
            <person name="Howard J.M."/>
            <person name="Iguchi T."/>
            <person name="Janes D.E."/>
            <person name="Khan S.Y."/>
            <person name="Kohno S."/>
            <person name="de Koning A.J."/>
            <person name="Lance S.L."/>
            <person name="McCarthy F.M."/>
            <person name="McCormack J.E."/>
            <person name="Merchant M.E."/>
            <person name="Peterson D.G."/>
            <person name="Pollock D.D."/>
            <person name="Pourmand N."/>
            <person name="Raney B.J."/>
            <person name="Roessler K.A."/>
            <person name="Sanford J.R."/>
            <person name="Sawyer R.H."/>
            <person name="Schmidt C.J."/>
            <person name="Triplett E.W."/>
            <person name="Tuberville T.D."/>
            <person name="Venegas-Anaya M."/>
            <person name="Howard J.T."/>
            <person name="Jarvis E.D."/>
            <person name="Guillette L.J.Jr."/>
            <person name="Glenn T.C."/>
            <person name="Green R.E."/>
            <person name="Ray D.A."/>
        </authorList>
    </citation>
    <scope>NUCLEOTIDE SEQUENCE [LARGE SCALE GENOMIC DNA]</scope>
    <source>
        <strain evidence="2">KSC_2009_1</strain>
    </source>
</reference>
<gene>
    <name evidence="2" type="ORF">Y1Q_0019209</name>
</gene>
<dbReference type="AlphaFoldDB" id="A0A151MQC7"/>
<comment type="caution">
    <text evidence="2">The sequence shown here is derived from an EMBL/GenBank/DDBJ whole genome shotgun (WGS) entry which is preliminary data.</text>
</comment>